<dbReference type="Ensembl" id="ENSPNAT00000050529.1">
    <property type="protein sequence ID" value="ENSPNAP00000081568.1"/>
    <property type="gene ID" value="ENSPNAG00000021751.2"/>
</dbReference>
<evidence type="ECO:0000256" key="16">
    <source>
        <dbReference type="ARBA" id="ARBA00052285"/>
    </source>
</evidence>
<keyword evidence="12" id="KW-0325">Glycoprotein</keyword>
<evidence type="ECO:0000256" key="3">
    <source>
        <dbReference type="ARBA" id="ARBA00006003"/>
    </source>
</evidence>
<dbReference type="PANTHER" id="PTHR45941:SF4">
    <property type="entry name" value="ST6 N-ACETYLGALACTOSAMINIDE ALPHA-2,6-SIALYLTRANSFERASE 2"/>
    <property type="match status" value="1"/>
</dbReference>
<feature type="signal peptide" evidence="17">
    <location>
        <begin position="1"/>
        <end position="22"/>
    </location>
</feature>
<dbReference type="PANTHER" id="PTHR45941">
    <property type="entry name" value="ALPHA-N-ACETYLGALACTOSAMINIDE ALPHA-2,6-SIALYLTRANSFERASE 2-LIKE-RELATED"/>
    <property type="match status" value="1"/>
</dbReference>
<evidence type="ECO:0000256" key="7">
    <source>
        <dbReference type="ARBA" id="ARBA00022968"/>
    </source>
</evidence>
<keyword evidence="6" id="KW-0812">Transmembrane</keyword>
<comment type="similarity">
    <text evidence="3">Belongs to the glycosyltransferase 29 family.</text>
</comment>
<dbReference type="Proteomes" id="UP001501920">
    <property type="component" value="Chromosome 13"/>
</dbReference>
<keyword evidence="7" id="KW-0735">Signal-anchor</keyword>
<evidence type="ECO:0000256" key="10">
    <source>
        <dbReference type="ARBA" id="ARBA00023136"/>
    </source>
</evidence>
<keyword evidence="8" id="KW-1133">Transmembrane helix</keyword>
<keyword evidence="10" id="KW-0472">Membrane</keyword>
<dbReference type="AlphaFoldDB" id="A0AAR2LYA8"/>
<keyword evidence="5" id="KW-0808">Transferase</keyword>
<dbReference type="GeneTree" id="ENSGT00940000164863"/>
<dbReference type="GO" id="GO:0001665">
    <property type="term" value="F:alpha-N-acetylgalactosaminide alpha-2,6-sialyltransferase activity"/>
    <property type="evidence" value="ECO:0007669"/>
    <property type="project" value="UniProtKB-EC"/>
</dbReference>
<sequence>MTGFLPQRRLMLLFLLLTAVLGIYILHANMDRKRWLQDDQHIVPDHNGLLYSKDDSNSSLDYRLEVDLTRAKQEQQRKDAQSNTLQTAVRASLQQNLNSSDSEKRESNLTKASEELLKQAEPSEPDFFGDRYATDVPLQTSCSSSIRRKVSQTPFAKKFLENVPVLQWAKHFSEQEYQRLSRYQGAHGWGSVDMDVLKNSLALLNTTANRLMFDDWERRGNRSHCIRCAVVGNGGILNGSKKGREIDQHDYVFRTNGAVIKGFEEDVGNRTSLYTFSTNTLRNSMRSYAGVGYRGPPLDKETKYVFLPDHDRDYILMRAAATHTPIEKGPEKSAKPPSYFGSNVTVEKFKMYHPDFIRYIRNRFLCSHTLNTRYKNIYRPSTGAVMLLAALHTCDQVSAYGYMTSDYNKYSDHYYDKTRNPVRFYANHDLRMELMLWQQLHQAGLIQLYMRT</sequence>
<name>A0AAR2LYA8_PYGNA</name>
<evidence type="ECO:0000313" key="19">
    <source>
        <dbReference type="Proteomes" id="UP001501920"/>
    </source>
</evidence>
<evidence type="ECO:0000256" key="14">
    <source>
        <dbReference type="ARBA" id="ARBA00039109"/>
    </source>
</evidence>
<dbReference type="GeneID" id="108439451"/>
<evidence type="ECO:0000256" key="17">
    <source>
        <dbReference type="SAM" id="SignalP"/>
    </source>
</evidence>
<dbReference type="Gene3D" id="3.90.1480.20">
    <property type="entry name" value="Glycosyl transferase family 29"/>
    <property type="match status" value="1"/>
</dbReference>
<organism evidence="18 19">
    <name type="scientific">Pygocentrus nattereri</name>
    <name type="common">Red-bellied piranha</name>
    <dbReference type="NCBI Taxonomy" id="42514"/>
    <lineage>
        <taxon>Eukaryota</taxon>
        <taxon>Metazoa</taxon>
        <taxon>Chordata</taxon>
        <taxon>Craniata</taxon>
        <taxon>Vertebrata</taxon>
        <taxon>Euteleostomi</taxon>
        <taxon>Actinopterygii</taxon>
        <taxon>Neopterygii</taxon>
        <taxon>Teleostei</taxon>
        <taxon>Ostariophysi</taxon>
        <taxon>Characiformes</taxon>
        <taxon>Characoidei</taxon>
        <taxon>Pygocentrus</taxon>
    </lineage>
</organism>
<evidence type="ECO:0000256" key="12">
    <source>
        <dbReference type="ARBA" id="ARBA00023180"/>
    </source>
</evidence>
<keyword evidence="9" id="KW-0333">Golgi apparatus</keyword>
<evidence type="ECO:0000256" key="6">
    <source>
        <dbReference type="ARBA" id="ARBA00022692"/>
    </source>
</evidence>
<dbReference type="Pfam" id="PF00777">
    <property type="entry name" value="Glyco_transf_29"/>
    <property type="match status" value="1"/>
</dbReference>
<evidence type="ECO:0000256" key="5">
    <source>
        <dbReference type="ARBA" id="ARBA00022679"/>
    </source>
</evidence>
<dbReference type="FunFam" id="3.90.1480.20:FF:000015">
    <property type="entry name" value="Lactosylceramide alpha-2,3-sialyltransferase"/>
    <property type="match status" value="1"/>
</dbReference>
<dbReference type="RefSeq" id="XP_017573375.1">
    <property type="nucleotide sequence ID" value="XM_017717886.2"/>
</dbReference>
<comment type="catalytic activity">
    <reaction evidence="13">
        <text>a beta-D-galactosyl-(1-&gt;3)-N-acetyl-alpha-D-galactosaminyl derivative + CMP-N-acetyl-beta-neuraminate = a beta-D-galactosyl-(1-&gt;3)-[N-acetyl-alpha-neuraminyl-(2-&gt;6)]-N-acetyl-alpha-D-galactosaminyl derivative + CMP + H(+)</text>
        <dbReference type="Rhea" id="RHEA:11136"/>
        <dbReference type="ChEBI" id="CHEBI:15378"/>
        <dbReference type="ChEBI" id="CHEBI:57812"/>
        <dbReference type="ChEBI" id="CHEBI:60377"/>
        <dbReference type="ChEBI" id="CHEBI:133470"/>
        <dbReference type="ChEBI" id="CHEBI:140764"/>
        <dbReference type="EC" id="2.4.3.3"/>
    </reaction>
    <physiologicalReaction direction="left-to-right" evidence="13">
        <dbReference type="Rhea" id="RHEA:11137"/>
    </physiologicalReaction>
</comment>
<keyword evidence="17" id="KW-0732">Signal</keyword>
<evidence type="ECO:0000256" key="13">
    <source>
        <dbReference type="ARBA" id="ARBA00036348"/>
    </source>
</evidence>
<evidence type="ECO:0000256" key="8">
    <source>
        <dbReference type="ARBA" id="ARBA00022989"/>
    </source>
</evidence>
<reference evidence="18 19" key="1">
    <citation type="submission" date="2020-10" db="EMBL/GenBank/DDBJ databases">
        <title>Pygocentrus nattereri (red-bellied piranha) genome, fPygNat1, primary haplotype.</title>
        <authorList>
            <person name="Myers G."/>
            <person name="Meyer A."/>
            <person name="Karagic N."/>
            <person name="Pippel M."/>
            <person name="Winkler S."/>
            <person name="Tracey A."/>
            <person name="Wood J."/>
            <person name="Formenti G."/>
            <person name="Howe K."/>
            <person name="Fedrigo O."/>
            <person name="Jarvis E.D."/>
        </authorList>
    </citation>
    <scope>NUCLEOTIDE SEQUENCE [LARGE SCALE GENOMIC DNA]</scope>
</reference>
<comment type="catalytic activity">
    <reaction evidence="15">
        <text>a 3-O-[N-acetyl-alpha-neuraminyl-(2-&gt;3)-beta-D-galactosyl-(1-&gt;3)-N-acetyl-alpha-D-galactosaminyl]-L-threonyl-[protein] + CMP-N-acetyl-beta-neuraminate = a 3-O-{alpha-Neu5Ac-(2-&gt;3)-beta-D-Gal-(1-&gt;3)-[alpha-Neu5Ac-(2-&gt;6)]-alpha-D-GalNAc}-L-threonyl-[protein] + CMP + H(+)</text>
        <dbReference type="Rhea" id="RHEA:81659"/>
        <dbReference type="Rhea" id="RHEA-COMP:14417"/>
        <dbReference type="Rhea" id="RHEA-COMP:16763"/>
        <dbReference type="ChEBI" id="CHEBI:15378"/>
        <dbReference type="ChEBI" id="CHEBI:57812"/>
        <dbReference type="ChEBI" id="CHEBI:60377"/>
        <dbReference type="ChEBI" id="CHEBI:139598"/>
        <dbReference type="ChEBI" id="CHEBI:156398"/>
    </reaction>
    <physiologicalReaction direction="left-to-right" evidence="15">
        <dbReference type="Rhea" id="RHEA:81660"/>
    </physiologicalReaction>
</comment>
<proteinExistence type="inferred from homology"/>
<evidence type="ECO:0000256" key="15">
    <source>
        <dbReference type="ARBA" id="ARBA00050664"/>
    </source>
</evidence>
<protein>
    <recommendedName>
        <fullName evidence="14">alpha-N-acetylgalactosaminide alpha-2,6-sialyltransferase</fullName>
        <ecNumber evidence="14">2.4.3.3</ecNumber>
    </recommendedName>
</protein>
<keyword evidence="4" id="KW-0328">Glycosyltransferase</keyword>
<dbReference type="GO" id="GO:0000139">
    <property type="term" value="C:Golgi membrane"/>
    <property type="evidence" value="ECO:0007669"/>
    <property type="project" value="UniProtKB-SubCell"/>
</dbReference>
<dbReference type="CTD" id="407706"/>
<comment type="pathway">
    <text evidence="2">Protein modification; protein glycosylation.</text>
</comment>
<accession>A0AAR2LYA8</accession>
<dbReference type="InterPro" id="IPR038578">
    <property type="entry name" value="GT29-like_sf"/>
</dbReference>
<reference evidence="18" key="2">
    <citation type="submission" date="2025-08" db="UniProtKB">
        <authorList>
            <consortium name="Ensembl"/>
        </authorList>
    </citation>
    <scope>IDENTIFICATION</scope>
</reference>
<evidence type="ECO:0000256" key="9">
    <source>
        <dbReference type="ARBA" id="ARBA00023034"/>
    </source>
</evidence>
<evidence type="ECO:0000256" key="11">
    <source>
        <dbReference type="ARBA" id="ARBA00023157"/>
    </source>
</evidence>
<keyword evidence="19" id="KW-1185">Reference proteome</keyword>
<dbReference type="EC" id="2.4.3.3" evidence="14"/>
<evidence type="ECO:0000256" key="4">
    <source>
        <dbReference type="ARBA" id="ARBA00022676"/>
    </source>
</evidence>
<reference evidence="18" key="3">
    <citation type="submission" date="2025-09" db="UniProtKB">
        <authorList>
            <consortium name="Ensembl"/>
        </authorList>
    </citation>
    <scope>IDENTIFICATION</scope>
</reference>
<comment type="subcellular location">
    <subcellularLocation>
        <location evidence="1">Golgi apparatus membrane</location>
        <topology evidence="1">Single-pass type II membrane protein</topology>
    </subcellularLocation>
</comment>
<evidence type="ECO:0000256" key="2">
    <source>
        <dbReference type="ARBA" id="ARBA00004922"/>
    </source>
</evidence>
<feature type="chain" id="PRO_5043456697" description="alpha-N-acetylgalactosaminide alpha-2,6-sialyltransferase" evidence="17">
    <location>
        <begin position="23"/>
        <end position="452"/>
    </location>
</feature>
<dbReference type="InterPro" id="IPR001675">
    <property type="entry name" value="Glyco_trans_29"/>
</dbReference>
<keyword evidence="11" id="KW-1015">Disulfide bond</keyword>
<comment type="catalytic activity">
    <reaction evidence="16">
        <text>a 3-O-[N-acetyl-alpha-D-galactosaminyl]-L-threonyl-[protein] + CMP-N-acetyl-beta-neuraminate = a 3-O-[N-acetyl-alpha-neuraminosyl-(2-&gt;6)-N-acetyl-alpha-D-galactosaminyl]-L-threonyl-[protein] + CMP + H(+)</text>
        <dbReference type="Rhea" id="RHEA:81643"/>
        <dbReference type="Rhea" id="RHEA-COMP:11689"/>
        <dbReference type="Rhea" id="RHEA-COMP:19720"/>
        <dbReference type="ChEBI" id="CHEBI:15378"/>
        <dbReference type="ChEBI" id="CHEBI:57812"/>
        <dbReference type="ChEBI" id="CHEBI:60377"/>
        <dbReference type="ChEBI" id="CHEBI:87075"/>
        <dbReference type="ChEBI" id="CHEBI:231970"/>
    </reaction>
    <physiologicalReaction direction="left-to-right" evidence="16">
        <dbReference type="Rhea" id="RHEA:81644"/>
    </physiologicalReaction>
</comment>
<evidence type="ECO:0000256" key="1">
    <source>
        <dbReference type="ARBA" id="ARBA00004323"/>
    </source>
</evidence>
<evidence type="ECO:0000313" key="18">
    <source>
        <dbReference type="Ensembl" id="ENSPNAP00000081568.1"/>
    </source>
</evidence>